<organism evidence="2 3">
    <name type="scientific">Lipingzhangella rawalii</name>
    <dbReference type="NCBI Taxonomy" id="2055835"/>
    <lineage>
        <taxon>Bacteria</taxon>
        <taxon>Bacillati</taxon>
        <taxon>Actinomycetota</taxon>
        <taxon>Actinomycetes</taxon>
        <taxon>Streptosporangiales</taxon>
        <taxon>Nocardiopsidaceae</taxon>
        <taxon>Lipingzhangella</taxon>
    </lineage>
</organism>
<accession>A0ABU2H0N1</accession>
<evidence type="ECO:0000259" key="1">
    <source>
        <dbReference type="Pfam" id="PF08940"/>
    </source>
</evidence>
<dbReference type="Proteomes" id="UP001250214">
    <property type="component" value="Unassembled WGS sequence"/>
</dbReference>
<dbReference type="Gene3D" id="2.30.30.440">
    <property type="entry name" value="Domain of unknown function DUF1918"/>
    <property type="match status" value="1"/>
</dbReference>
<protein>
    <submittedName>
        <fullName evidence="2">DUF1918 domain-containing protein</fullName>
    </submittedName>
</protein>
<dbReference type="Pfam" id="PF08940">
    <property type="entry name" value="DUF1918"/>
    <property type="match status" value="1"/>
</dbReference>
<reference evidence="3" key="1">
    <citation type="submission" date="2023-07" db="EMBL/GenBank/DDBJ databases">
        <title>Novel species in the genus Lipingzhangella isolated from Sambhar Salt Lake.</title>
        <authorList>
            <person name="Jiya N."/>
            <person name="Kajale S."/>
            <person name="Sharma A."/>
        </authorList>
    </citation>
    <scope>NUCLEOTIDE SEQUENCE [LARGE SCALE GENOMIC DNA]</scope>
    <source>
        <strain evidence="3">LS1_29</strain>
    </source>
</reference>
<evidence type="ECO:0000313" key="2">
    <source>
        <dbReference type="EMBL" id="MDS1268857.1"/>
    </source>
</evidence>
<name>A0ABU2H0N1_9ACTN</name>
<dbReference type="EMBL" id="JAVLVT010000001">
    <property type="protein sequence ID" value="MDS1268857.1"/>
    <property type="molecule type" value="Genomic_DNA"/>
</dbReference>
<sequence>MRAEVGDQLQVQGPTVGQPARVGTIVDVRGEDGDPPYVVQFEDGHENLIYPGPDAIIHPRRPLDDEM</sequence>
<gene>
    <name evidence="2" type="ORF">RIF23_00960</name>
</gene>
<evidence type="ECO:0000313" key="3">
    <source>
        <dbReference type="Proteomes" id="UP001250214"/>
    </source>
</evidence>
<dbReference type="RefSeq" id="WP_310910369.1">
    <property type="nucleotide sequence ID" value="NZ_JAVLVT010000001.1"/>
</dbReference>
<dbReference type="SUPFAM" id="SSF50118">
    <property type="entry name" value="Cell growth inhibitor/plasmid maintenance toxic component"/>
    <property type="match status" value="1"/>
</dbReference>
<dbReference type="InterPro" id="IPR015035">
    <property type="entry name" value="DUF1918"/>
</dbReference>
<feature type="domain" description="DUF1918" evidence="1">
    <location>
        <begin position="1"/>
        <end position="57"/>
    </location>
</feature>
<proteinExistence type="predicted"/>
<comment type="caution">
    <text evidence="2">The sequence shown here is derived from an EMBL/GenBank/DDBJ whole genome shotgun (WGS) entry which is preliminary data.</text>
</comment>
<keyword evidence="3" id="KW-1185">Reference proteome</keyword>